<comment type="caution">
    <text evidence="2">The sequence shown here is derived from an EMBL/GenBank/DDBJ whole genome shotgun (WGS) entry which is preliminary data.</text>
</comment>
<protein>
    <recommendedName>
        <fullName evidence="4">DUF3466 domain-containing protein</fullName>
    </recommendedName>
</protein>
<dbReference type="EMBL" id="PVNP01000203">
    <property type="protein sequence ID" value="PRO71611.1"/>
    <property type="molecule type" value="Genomic_DNA"/>
</dbReference>
<name>A0A2S9V595_9ALTE</name>
<gene>
    <name evidence="2" type="ORF">C6Y40_21000</name>
</gene>
<evidence type="ECO:0000256" key="1">
    <source>
        <dbReference type="SAM" id="SignalP"/>
    </source>
</evidence>
<dbReference type="Pfam" id="PF11949">
    <property type="entry name" value="DUF3466"/>
    <property type="match status" value="1"/>
</dbReference>
<dbReference type="InterPro" id="IPR022562">
    <property type="entry name" value="DUF3466"/>
</dbReference>
<feature type="chain" id="PRO_5015764997" description="DUF3466 domain-containing protein" evidence="1">
    <location>
        <begin position="29"/>
        <end position="578"/>
    </location>
</feature>
<proteinExistence type="predicted"/>
<keyword evidence="3" id="KW-1185">Reference proteome</keyword>
<dbReference type="Proteomes" id="UP000238949">
    <property type="component" value="Unassembled WGS sequence"/>
</dbReference>
<sequence length="578" mass="63087">MKLKQLASAVILATSAVTAVAVSPLATAATYDLTLAPVQDKSFFNFAQSIDNTGTMVVVSESEYNPPIDLSILDFENELFTDRFEDPEAVQQGVFSNADYQALYAYVVNGRSGSNGINILIQSLATYRSYHGDTVTADLIPGFDVIDETFEDYTRSAYSQVNDSVGGDFFVGAGSTPFFKVDYTDEDSNEFTYIVNDTLTQAFVEANGVTTALPPTMPGDTGINGFSEAFAINEPLQVAGWGSVALTEDYQTDIDECYDDETRGDTPVELCIYNLARSITAGSYRRAVTWQLDAQGNVLSSTQYGMVFEPAEDEDSTGYTSTAYAINNNGIAVGTSHTGERIIYTLPGGRAAYYANIVAATFANGETTELLPREENLSSSAVDINDDNWVVGTVLRENNGVARNQMFIYNIDSGESEYPQGFFQTAAVTPRAINNNGIVVGEGEYESDVQTGRQLRAFMYDMNVGEFVDLNTLLTCEQREQYTLVTAMDINDNDEIIANARYISTQRYITGEEVLTDAGDTVETDRVVAVKLTPNSTGSIEQCDGVEEAPYERQGASASWYGIALLSLLAVFRRRVKK</sequence>
<dbReference type="OrthoDB" id="6219137at2"/>
<feature type="signal peptide" evidence="1">
    <location>
        <begin position="1"/>
        <end position="28"/>
    </location>
</feature>
<accession>A0A2S9V595</accession>
<keyword evidence="1" id="KW-0732">Signal</keyword>
<evidence type="ECO:0000313" key="2">
    <source>
        <dbReference type="EMBL" id="PRO71611.1"/>
    </source>
</evidence>
<reference evidence="3" key="1">
    <citation type="journal article" date="2020" name="Int. J. Syst. Evol. Microbiol.">
        <title>Alteromonas alba sp. nov., a marine bacterium isolated from the seawater of the West Pacific Ocean.</title>
        <authorList>
            <person name="Sun C."/>
            <person name="Wu Y.-H."/>
            <person name="Xamxidin M."/>
            <person name="Cheng H."/>
            <person name="Xu X.-W."/>
        </authorList>
    </citation>
    <scope>NUCLEOTIDE SEQUENCE [LARGE SCALE GENOMIC DNA]</scope>
    <source>
        <strain evidence="3">190</strain>
    </source>
</reference>
<evidence type="ECO:0000313" key="3">
    <source>
        <dbReference type="Proteomes" id="UP000238949"/>
    </source>
</evidence>
<dbReference type="AlphaFoldDB" id="A0A2S9V595"/>
<evidence type="ECO:0008006" key="4">
    <source>
        <dbReference type="Google" id="ProtNLM"/>
    </source>
</evidence>
<organism evidence="2 3">
    <name type="scientific">Alteromonas alba</name>
    <dbReference type="NCBI Taxonomy" id="2079529"/>
    <lineage>
        <taxon>Bacteria</taxon>
        <taxon>Pseudomonadati</taxon>
        <taxon>Pseudomonadota</taxon>
        <taxon>Gammaproteobacteria</taxon>
        <taxon>Alteromonadales</taxon>
        <taxon>Alteromonadaceae</taxon>
        <taxon>Alteromonas/Salinimonas group</taxon>
        <taxon>Alteromonas</taxon>
    </lineage>
</organism>
<dbReference type="RefSeq" id="WP_105936349.1">
    <property type="nucleotide sequence ID" value="NZ_PVNP01000203.1"/>
</dbReference>